<evidence type="ECO:0000313" key="2">
    <source>
        <dbReference type="Proteomes" id="UP000225997"/>
    </source>
</evidence>
<name>A0A2C4P8P5_9BACI</name>
<evidence type="ECO:0000313" key="1">
    <source>
        <dbReference type="EMBL" id="PHD55114.1"/>
    </source>
</evidence>
<reference evidence="1 2" key="1">
    <citation type="submission" date="2017-09" db="EMBL/GenBank/DDBJ databases">
        <title>Large-scale bioinformatics analysis of Bacillus genomes uncovers conserved roles of natural products in bacterial physiology.</title>
        <authorList>
            <consortium name="Agbiome Team Llc"/>
            <person name="Bleich R.M."/>
            <person name="Grubbs K.J."/>
            <person name="Santa Maria K.C."/>
            <person name="Allen S.E."/>
            <person name="Farag S."/>
            <person name="Shank E.A."/>
            <person name="Bowers A."/>
        </authorList>
    </citation>
    <scope>NUCLEOTIDE SEQUENCE [LARGE SCALE GENOMIC DNA]</scope>
    <source>
        <strain evidence="1 2">AFS044250</strain>
    </source>
</reference>
<dbReference type="AlphaFoldDB" id="A0A2C4P8P5"/>
<proteinExistence type="predicted"/>
<organism evidence="1 2">
    <name type="scientific">Bacillus toyonensis</name>
    <dbReference type="NCBI Taxonomy" id="155322"/>
    <lineage>
        <taxon>Bacteria</taxon>
        <taxon>Bacillati</taxon>
        <taxon>Bacillota</taxon>
        <taxon>Bacilli</taxon>
        <taxon>Bacillales</taxon>
        <taxon>Bacillaceae</taxon>
        <taxon>Bacillus</taxon>
        <taxon>Bacillus cereus group</taxon>
    </lineage>
</organism>
<feature type="non-terminal residue" evidence="1">
    <location>
        <position position="79"/>
    </location>
</feature>
<dbReference type="Proteomes" id="UP000225997">
    <property type="component" value="Unassembled WGS sequence"/>
</dbReference>
<dbReference type="EMBL" id="NUSQ01000298">
    <property type="protein sequence ID" value="PHD55114.1"/>
    <property type="molecule type" value="Genomic_DNA"/>
</dbReference>
<comment type="caution">
    <text evidence="1">The sequence shown here is derived from an EMBL/GenBank/DDBJ whole genome shotgun (WGS) entry which is preliminary data.</text>
</comment>
<gene>
    <name evidence="1" type="ORF">COF40_30195</name>
</gene>
<accession>A0A2C4P8P5</accession>
<protein>
    <submittedName>
        <fullName evidence="1">Uncharacterized protein</fullName>
    </submittedName>
</protein>
<sequence>MDFKTEQIIGVIKEQDYWDDLRQWELKDNKDKFEFTTADGTKIAASLIQQNLVVKQTRDGTFVSYIITEVEQDTTGRPK</sequence>